<dbReference type="InterPro" id="IPR046938">
    <property type="entry name" value="DNA_clamp_sf"/>
</dbReference>
<evidence type="ECO:0008006" key="4">
    <source>
        <dbReference type="Google" id="ProtNLM"/>
    </source>
</evidence>
<dbReference type="Gene3D" id="3.70.10.10">
    <property type="match status" value="1"/>
</dbReference>
<feature type="compositionally biased region" description="Polar residues" evidence="1">
    <location>
        <begin position="508"/>
        <end position="517"/>
    </location>
</feature>
<dbReference type="Proteomes" id="UP001583280">
    <property type="component" value="Unassembled WGS sequence"/>
</dbReference>
<dbReference type="PANTHER" id="PTHR15237:SF0">
    <property type="entry name" value="CELL CYCLE CHECKPOINT CONTROL PROTEIN"/>
    <property type="match status" value="1"/>
</dbReference>
<reference evidence="2 3" key="1">
    <citation type="journal article" date="2024" name="IMA Fungus">
        <title>IMA Genome - F19 : A genome assembly and annotation guide to empower mycologists, including annotated draft genome sequences of Ceratocystis pirilliformis, Diaporthe australafricana, Fusarium ophioides, Paecilomyces lecythidis, and Sporothrix stenoceras.</title>
        <authorList>
            <person name="Aylward J."/>
            <person name="Wilson A.M."/>
            <person name="Visagie C.M."/>
            <person name="Spraker J."/>
            <person name="Barnes I."/>
            <person name="Buitendag C."/>
            <person name="Ceriani C."/>
            <person name="Del Mar Angel L."/>
            <person name="du Plessis D."/>
            <person name="Fuchs T."/>
            <person name="Gasser K."/>
            <person name="Kramer D."/>
            <person name="Li W."/>
            <person name="Munsamy K."/>
            <person name="Piso A."/>
            <person name="Price J.L."/>
            <person name="Sonnekus B."/>
            <person name="Thomas C."/>
            <person name="van der Nest A."/>
            <person name="van Dijk A."/>
            <person name="van Heerden A."/>
            <person name="van Vuuren N."/>
            <person name="Yilmaz N."/>
            <person name="Duong T.A."/>
            <person name="van der Merwe N.A."/>
            <person name="Wingfield M.J."/>
            <person name="Wingfield B.D."/>
        </authorList>
    </citation>
    <scope>NUCLEOTIDE SEQUENCE [LARGE SCALE GENOMIC DNA]</scope>
    <source>
        <strain evidence="2 3">CMW 12675</strain>
    </source>
</reference>
<feature type="region of interest" description="Disordered" evidence="1">
    <location>
        <begin position="389"/>
        <end position="429"/>
    </location>
</feature>
<dbReference type="SUPFAM" id="SSF55979">
    <property type="entry name" value="DNA clamp"/>
    <property type="match status" value="1"/>
</dbReference>
<evidence type="ECO:0000313" key="2">
    <source>
        <dbReference type="EMBL" id="KAL1890690.1"/>
    </source>
</evidence>
<feature type="compositionally biased region" description="Basic and acidic residues" evidence="1">
    <location>
        <begin position="402"/>
        <end position="415"/>
    </location>
</feature>
<keyword evidence="3" id="KW-1185">Reference proteome</keyword>
<name>A0ABR3YRS8_9PEZI</name>
<evidence type="ECO:0000256" key="1">
    <source>
        <dbReference type="SAM" id="MobiDB-lite"/>
    </source>
</evidence>
<evidence type="ECO:0000313" key="3">
    <source>
        <dbReference type="Proteomes" id="UP001583280"/>
    </source>
</evidence>
<accession>A0ABR3YRS8</accession>
<sequence length="539" mass="58461">MSVLSFTLSDDGVSSLRDALICLNKFHDEVSLEAQRDKFMLSALNPTKSAYASFSFNTSRFFSRYKFNSSSGSEKFYCRLYSRVLIALFRARGGGGGGGSGGDGSGKDGSGGDRGATIDHCTVSIEDGPSVKSRMVLRIAFRNGCVATHRLTFESAVVVHARFNAEEATHRWTIASRTLRQIMEHFGPGVELLDINSDEDHINFNCYMEKALNADEVLKKPLQTSIAVDLDEFEDIDVENGLHIIISVRDFRAVVQHAGILSADLQARYSIPERPIRFGYDGDAVSCEFLLMTVGERGSATTAAQRAKRKKAENATAAAPVLDAAVATSAAAVSVNSANTRSDKQRPPPVMVAVAGRRASLVHLSPNSGTRTTANRAAVLAMDNAQPAVPAVGIMPPPSRGGRAEKRSGQEHAQQKEQQQQQSADTSRTRMSFFDIRPQASQVAPPRASTVALEDGLFVGDDGWEPVRVGEDEDEYEAEDGFTGLGWDNSSRDDSTMPAQGDRALPNEQINEESLGSQDGLEPTQRLSDVQKHDLFYGM</sequence>
<dbReference type="EMBL" id="JAWDJO010000175">
    <property type="protein sequence ID" value="KAL1890690.1"/>
    <property type="molecule type" value="Genomic_DNA"/>
</dbReference>
<proteinExistence type="predicted"/>
<feature type="compositionally biased region" description="Basic and acidic residues" evidence="1">
    <location>
        <begin position="529"/>
        <end position="539"/>
    </location>
</feature>
<dbReference type="InterPro" id="IPR007268">
    <property type="entry name" value="Rad9/Ddc1"/>
</dbReference>
<dbReference type="PANTHER" id="PTHR15237">
    <property type="entry name" value="DNA REPAIR PROTEIN RAD9"/>
    <property type="match status" value="1"/>
</dbReference>
<dbReference type="Pfam" id="PF04139">
    <property type="entry name" value="Rad9"/>
    <property type="match status" value="1"/>
</dbReference>
<organism evidence="2 3">
    <name type="scientific">Ceratocystis pirilliformis</name>
    <dbReference type="NCBI Taxonomy" id="259994"/>
    <lineage>
        <taxon>Eukaryota</taxon>
        <taxon>Fungi</taxon>
        <taxon>Dikarya</taxon>
        <taxon>Ascomycota</taxon>
        <taxon>Pezizomycotina</taxon>
        <taxon>Sordariomycetes</taxon>
        <taxon>Hypocreomycetidae</taxon>
        <taxon>Microascales</taxon>
        <taxon>Ceratocystidaceae</taxon>
        <taxon>Ceratocystis</taxon>
    </lineage>
</organism>
<feature type="region of interest" description="Disordered" evidence="1">
    <location>
        <begin position="474"/>
        <end position="539"/>
    </location>
</feature>
<protein>
    <recommendedName>
        <fullName evidence="4">DNA repair protein rad9</fullName>
    </recommendedName>
</protein>
<gene>
    <name evidence="2" type="ORF">Cpir12675_005270</name>
</gene>
<comment type="caution">
    <text evidence="2">The sequence shown here is derived from an EMBL/GenBank/DDBJ whole genome shotgun (WGS) entry which is preliminary data.</text>
</comment>